<keyword evidence="1" id="KW-0224">Dipeptidase</keyword>
<dbReference type="AlphaFoldDB" id="A0A0E2Q221"/>
<gene>
    <name evidence="2" type="ORF">X841_05160</name>
</gene>
<name>A0A0E2Q221_STRTR</name>
<keyword evidence="1" id="KW-0378">Hydrolase</keyword>
<dbReference type="GO" id="GO:0070004">
    <property type="term" value="F:cysteine-type exopeptidase activity"/>
    <property type="evidence" value="ECO:0007669"/>
    <property type="project" value="InterPro"/>
</dbReference>
<keyword evidence="1" id="KW-0645">Protease</keyword>
<reference evidence="3" key="1">
    <citation type="submission" date="2013-12" db="EMBL/GenBank/DDBJ databases">
        <title>Genome sequences of Streptococcus thermophilus strains MTH17CL396 and M17PTZA496 isolated from Fontina cheese in Valle d'Aosta region (Italy).</title>
        <authorList>
            <person name="Treu L."/>
            <person name="Giacomini A."/>
            <person name="Corich V."/>
            <person name="Vendramin V."/>
            <person name="Bovo B."/>
        </authorList>
    </citation>
    <scope>NUCLEOTIDE SEQUENCE [LARGE SCALE GENOMIC DNA]</scope>
    <source>
        <strain evidence="3">M17PTZA496</strain>
    </source>
</reference>
<dbReference type="EC" id="3.4.-.-" evidence="1"/>
<evidence type="ECO:0000256" key="1">
    <source>
        <dbReference type="RuleBase" id="RU364089"/>
    </source>
</evidence>
<comment type="catalytic activity">
    <reaction evidence="1">
        <text>an L-aminoacyl-L-amino acid + H2O = 2 an L-alpha-amino acid</text>
        <dbReference type="Rhea" id="RHEA:48940"/>
        <dbReference type="ChEBI" id="CHEBI:15377"/>
        <dbReference type="ChEBI" id="CHEBI:59869"/>
        <dbReference type="ChEBI" id="CHEBI:77460"/>
    </reaction>
</comment>
<dbReference type="Proteomes" id="UP000024559">
    <property type="component" value="Chromosome"/>
</dbReference>
<dbReference type="PATRIC" id="fig|1433289.7.peg.1044"/>
<accession>A0A0E2Q221</accession>
<comment type="caution">
    <text evidence="2">The sequence shown here is derived from an EMBL/GenBank/DDBJ whole genome shotgun (WGS) entry which is preliminary data.</text>
</comment>
<sequence>MSLRQFRPIGINRTSQTALLQMRPNKSSETTGIQWLVLLQSLKIKRALSELLIS</sequence>
<organism evidence="2 3">
    <name type="scientific">Streptococcus thermophilus M17PTZA496</name>
    <dbReference type="NCBI Taxonomy" id="1433289"/>
    <lineage>
        <taxon>Bacteria</taxon>
        <taxon>Bacillati</taxon>
        <taxon>Bacillota</taxon>
        <taxon>Bacilli</taxon>
        <taxon>Lactobacillales</taxon>
        <taxon>Streptococcaceae</taxon>
        <taxon>Streptococcus</taxon>
    </lineage>
</organism>
<evidence type="ECO:0000313" key="2">
    <source>
        <dbReference type="EMBL" id="ETW89977.1"/>
    </source>
</evidence>
<protein>
    <recommendedName>
        <fullName evidence="1">Dipeptidase</fullName>
        <ecNumber evidence="1">3.4.-.-</ecNumber>
    </recommendedName>
</protein>
<dbReference type="GO" id="GO:0006508">
    <property type="term" value="P:proteolysis"/>
    <property type="evidence" value="ECO:0007669"/>
    <property type="project" value="UniProtKB-KW"/>
</dbReference>
<dbReference type="EMBL" id="AZJT01000040">
    <property type="protein sequence ID" value="ETW89977.1"/>
    <property type="molecule type" value="Genomic_DNA"/>
</dbReference>
<evidence type="ECO:0000313" key="3">
    <source>
        <dbReference type="Proteomes" id="UP000024559"/>
    </source>
</evidence>
<dbReference type="GO" id="GO:0016805">
    <property type="term" value="F:dipeptidase activity"/>
    <property type="evidence" value="ECO:0007669"/>
    <property type="project" value="UniProtKB-KW"/>
</dbReference>
<proteinExistence type="inferred from homology"/>
<dbReference type="InterPro" id="IPR005322">
    <property type="entry name" value="Peptidase_C69"/>
</dbReference>
<comment type="similarity">
    <text evidence="1">Belongs to the peptidase C69 family.</text>
</comment>
<dbReference type="Pfam" id="PF03577">
    <property type="entry name" value="Peptidase_C69"/>
    <property type="match status" value="1"/>
</dbReference>
<dbReference type="HOGENOM" id="CLU_3048656_0_0_9"/>